<protein>
    <submittedName>
        <fullName evidence="3">3-hydroxybutyryl-CoA dehydratase</fullName>
    </submittedName>
</protein>
<evidence type="ECO:0000313" key="3">
    <source>
        <dbReference type="EMBL" id="SMH31252.1"/>
    </source>
</evidence>
<dbReference type="Proteomes" id="UP000193083">
    <property type="component" value="Unassembled WGS sequence"/>
</dbReference>
<dbReference type="Pfam" id="PF01575">
    <property type="entry name" value="MaoC_dehydratas"/>
    <property type="match status" value="1"/>
</dbReference>
<dbReference type="GO" id="GO:0004312">
    <property type="term" value="F:fatty acid synthase activity"/>
    <property type="evidence" value="ECO:0007669"/>
    <property type="project" value="InterPro"/>
</dbReference>
<dbReference type="InterPro" id="IPR050965">
    <property type="entry name" value="UPF0336/Enoyl-CoA_hydratase"/>
</dbReference>
<dbReference type="InterPro" id="IPR029069">
    <property type="entry name" value="HotDog_dom_sf"/>
</dbReference>
<gene>
    <name evidence="3" type="ORF">SAMN02982922_1134</name>
</gene>
<evidence type="ECO:0000256" key="1">
    <source>
        <dbReference type="SAM" id="MobiDB-lite"/>
    </source>
</evidence>
<accession>A0A1X7N473</accession>
<dbReference type="InterPro" id="IPR002539">
    <property type="entry name" value="MaoC-like_dom"/>
</dbReference>
<name>A0A1X7N473_9HYPH</name>
<dbReference type="Gene3D" id="3.10.129.10">
    <property type="entry name" value="Hotdog Thioesterase"/>
    <property type="match status" value="1"/>
</dbReference>
<dbReference type="GO" id="GO:0019171">
    <property type="term" value="F:(3R)-hydroxyacyl-[acyl-carrier-protein] dehydratase activity"/>
    <property type="evidence" value="ECO:0007669"/>
    <property type="project" value="TreeGrafter"/>
</dbReference>
<dbReference type="AlphaFoldDB" id="A0A1X7N473"/>
<dbReference type="PANTHER" id="PTHR43437:SF3">
    <property type="entry name" value="HYDROXYACYL-THIOESTER DEHYDRATASE TYPE 2, MITOCHONDRIAL"/>
    <property type="match status" value="1"/>
</dbReference>
<dbReference type="GO" id="GO:0005835">
    <property type="term" value="C:fatty acid synthase complex"/>
    <property type="evidence" value="ECO:0007669"/>
    <property type="project" value="InterPro"/>
</dbReference>
<dbReference type="PANTHER" id="PTHR43437">
    <property type="entry name" value="HYDROXYACYL-THIOESTER DEHYDRATASE TYPE 2, MITOCHONDRIAL-RELATED"/>
    <property type="match status" value="1"/>
</dbReference>
<dbReference type="InterPro" id="IPR003965">
    <property type="entry name" value="Fatty_acid_synthase"/>
</dbReference>
<dbReference type="PRINTS" id="PR01483">
    <property type="entry name" value="FASYNTHASE"/>
</dbReference>
<dbReference type="GO" id="GO:0006633">
    <property type="term" value="P:fatty acid biosynthetic process"/>
    <property type="evidence" value="ECO:0007669"/>
    <property type="project" value="InterPro"/>
</dbReference>
<feature type="region of interest" description="Disordered" evidence="1">
    <location>
        <begin position="1"/>
        <end position="20"/>
    </location>
</feature>
<reference evidence="3 4" key="1">
    <citation type="submission" date="2017-04" db="EMBL/GenBank/DDBJ databases">
        <authorList>
            <person name="Afonso C.L."/>
            <person name="Miller P.J."/>
            <person name="Scott M.A."/>
            <person name="Spackman E."/>
            <person name="Goraichik I."/>
            <person name="Dimitrov K.M."/>
            <person name="Suarez D.L."/>
            <person name="Swayne D.E."/>
        </authorList>
    </citation>
    <scope>NUCLEOTIDE SEQUENCE [LARGE SCALE GENOMIC DNA]</scope>
    <source>
        <strain evidence="3 4">B5P</strain>
    </source>
</reference>
<dbReference type="RefSeq" id="WP_085463252.1">
    <property type="nucleotide sequence ID" value="NZ_FXBL01000004.1"/>
</dbReference>
<dbReference type="CDD" id="cd03441">
    <property type="entry name" value="R_hydratase_like"/>
    <property type="match status" value="1"/>
</dbReference>
<evidence type="ECO:0000313" key="4">
    <source>
        <dbReference type="Proteomes" id="UP000193083"/>
    </source>
</evidence>
<dbReference type="SUPFAM" id="SSF54637">
    <property type="entry name" value="Thioesterase/thiol ester dehydrase-isomerase"/>
    <property type="match status" value="1"/>
</dbReference>
<dbReference type="OrthoDB" id="9800237at2"/>
<feature type="domain" description="MaoC-like" evidence="2">
    <location>
        <begin position="25"/>
        <end position="123"/>
    </location>
</feature>
<feature type="compositionally biased region" description="Low complexity" evidence="1">
    <location>
        <begin position="1"/>
        <end position="10"/>
    </location>
</feature>
<organism evidence="3 4">
    <name type="scientific">Mesorhizobium australicum</name>
    <dbReference type="NCBI Taxonomy" id="536018"/>
    <lineage>
        <taxon>Bacteria</taxon>
        <taxon>Pseudomonadati</taxon>
        <taxon>Pseudomonadota</taxon>
        <taxon>Alphaproteobacteria</taxon>
        <taxon>Hyphomicrobiales</taxon>
        <taxon>Phyllobacteriaceae</taxon>
        <taxon>Mesorhizobium</taxon>
    </lineage>
</organism>
<keyword evidence="4" id="KW-1185">Reference proteome</keyword>
<evidence type="ECO:0000259" key="2">
    <source>
        <dbReference type="Pfam" id="PF01575"/>
    </source>
</evidence>
<dbReference type="EMBL" id="FXBL01000004">
    <property type="protein sequence ID" value="SMH31252.1"/>
    <property type="molecule type" value="Genomic_DNA"/>
</dbReference>
<proteinExistence type="predicted"/>
<sequence>MSSASPALARRPSHDVRPGDTLPLLTRTVTQEMINAYAEASGDFNPIHVDPEYSKSGPFGRPIAHGLMTLAFVAQMLNEWSDGRFDASGEVDIAFVGPVFADDTVEVSGTVEDVVERDGVVCARVKLACRAGERQILAGHALQPIENGKS</sequence>